<accession>A0A0C2NBY2</accession>
<comment type="caution">
    <text evidence="1">The sequence shown here is derived from an EMBL/GenBank/DDBJ whole genome shotgun (WGS) entry which is preliminary data.</text>
</comment>
<dbReference type="Proteomes" id="UP000031668">
    <property type="component" value="Unassembled WGS sequence"/>
</dbReference>
<organism evidence="1 2">
    <name type="scientific">Thelohanellus kitauei</name>
    <name type="common">Myxosporean</name>
    <dbReference type="NCBI Taxonomy" id="669202"/>
    <lineage>
        <taxon>Eukaryota</taxon>
        <taxon>Metazoa</taxon>
        <taxon>Cnidaria</taxon>
        <taxon>Myxozoa</taxon>
        <taxon>Myxosporea</taxon>
        <taxon>Bivalvulida</taxon>
        <taxon>Platysporina</taxon>
        <taxon>Myxobolidae</taxon>
        <taxon>Thelohanellus</taxon>
    </lineage>
</organism>
<evidence type="ECO:0000313" key="1">
    <source>
        <dbReference type="EMBL" id="KII73865.1"/>
    </source>
</evidence>
<keyword evidence="2" id="KW-1185">Reference proteome</keyword>
<protein>
    <submittedName>
        <fullName evidence="1">Uncharacterized protein</fullName>
    </submittedName>
</protein>
<reference evidence="1 2" key="1">
    <citation type="journal article" date="2014" name="Genome Biol. Evol.">
        <title>The genome of the myxosporean Thelohanellus kitauei shows adaptations to nutrient acquisition within its fish host.</title>
        <authorList>
            <person name="Yang Y."/>
            <person name="Xiong J."/>
            <person name="Zhou Z."/>
            <person name="Huo F."/>
            <person name="Miao W."/>
            <person name="Ran C."/>
            <person name="Liu Y."/>
            <person name="Zhang J."/>
            <person name="Feng J."/>
            <person name="Wang M."/>
            <person name="Wang M."/>
            <person name="Wang L."/>
            <person name="Yao B."/>
        </authorList>
    </citation>
    <scope>NUCLEOTIDE SEQUENCE [LARGE SCALE GENOMIC DNA]</scope>
    <source>
        <strain evidence="1">Wuqing</strain>
    </source>
</reference>
<evidence type="ECO:0000313" key="2">
    <source>
        <dbReference type="Proteomes" id="UP000031668"/>
    </source>
</evidence>
<sequence length="101" mass="11807">MDISEKYEPLIVSVKPDDSEYSEDIFSKTRSHDDWVIINATLYSDLFWENLNINKQLIQNIPKCISREKMIEPPTTEIDEKICDCQHYSNVIVNEVLVISD</sequence>
<name>A0A0C2NBY2_THEKT</name>
<dbReference type="AlphaFoldDB" id="A0A0C2NBY2"/>
<dbReference type="EMBL" id="JWZT01000636">
    <property type="protein sequence ID" value="KII73865.1"/>
    <property type="molecule type" value="Genomic_DNA"/>
</dbReference>
<gene>
    <name evidence="1" type="ORF">RF11_12101</name>
</gene>
<proteinExistence type="predicted"/>